<comment type="similarity">
    <text evidence="2">Belongs to the G-protein coupled receptor 1 family.</text>
</comment>
<evidence type="ECO:0000256" key="5">
    <source>
        <dbReference type="ARBA" id="ARBA00022989"/>
    </source>
</evidence>
<dbReference type="Gene3D" id="1.20.1070.10">
    <property type="entry name" value="Rhodopsin 7-helix transmembrane proteins"/>
    <property type="match status" value="1"/>
</dbReference>
<dbReference type="GO" id="GO:0032870">
    <property type="term" value="P:cellular response to hormone stimulus"/>
    <property type="evidence" value="ECO:0007669"/>
    <property type="project" value="TreeGrafter"/>
</dbReference>
<evidence type="ECO:0000313" key="11">
    <source>
        <dbReference type="Proteomes" id="UP001054837"/>
    </source>
</evidence>
<dbReference type="GO" id="GO:0042277">
    <property type="term" value="F:peptide binding"/>
    <property type="evidence" value="ECO:0007669"/>
    <property type="project" value="TreeGrafter"/>
</dbReference>
<feature type="transmembrane region" description="Helical" evidence="8">
    <location>
        <begin position="90"/>
        <end position="115"/>
    </location>
</feature>
<protein>
    <submittedName>
        <fullName evidence="10">Gonadotropin-releasing hormone receptor</fullName>
    </submittedName>
</protein>
<keyword evidence="11" id="KW-1185">Reference proteome</keyword>
<evidence type="ECO:0000256" key="7">
    <source>
        <dbReference type="ARBA" id="ARBA00023170"/>
    </source>
</evidence>
<evidence type="ECO:0000256" key="6">
    <source>
        <dbReference type="ARBA" id="ARBA00023136"/>
    </source>
</evidence>
<evidence type="ECO:0000256" key="1">
    <source>
        <dbReference type="ARBA" id="ARBA00004651"/>
    </source>
</evidence>
<keyword evidence="4 8" id="KW-0812">Transmembrane</keyword>
<dbReference type="GO" id="GO:0004930">
    <property type="term" value="F:G protein-coupled receptor activity"/>
    <property type="evidence" value="ECO:0007669"/>
    <property type="project" value="InterPro"/>
</dbReference>
<evidence type="ECO:0000256" key="3">
    <source>
        <dbReference type="ARBA" id="ARBA00022475"/>
    </source>
</evidence>
<comment type="subcellular location">
    <subcellularLocation>
        <location evidence="1">Cell membrane</location>
        <topology evidence="1">Multi-pass membrane protein</topology>
    </subcellularLocation>
</comment>
<evidence type="ECO:0000313" key="10">
    <source>
        <dbReference type="EMBL" id="GIY67739.1"/>
    </source>
</evidence>
<feature type="transmembrane region" description="Helical" evidence="8">
    <location>
        <begin position="17"/>
        <end position="39"/>
    </location>
</feature>
<dbReference type="InterPro" id="IPR017452">
    <property type="entry name" value="GPCR_Rhodpsn_7TM"/>
</dbReference>
<reference evidence="10 11" key="1">
    <citation type="submission" date="2021-06" db="EMBL/GenBank/DDBJ databases">
        <title>Caerostris darwini draft genome.</title>
        <authorList>
            <person name="Kono N."/>
            <person name="Arakawa K."/>
        </authorList>
    </citation>
    <scope>NUCLEOTIDE SEQUENCE [LARGE SCALE GENOMIC DNA]</scope>
</reference>
<dbReference type="PRINTS" id="PR00237">
    <property type="entry name" value="GPCRRHODOPSN"/>
</dbReference>
<dbReference type="AlphaFoldDB" id="A0AAV4VD04"/>
<evidence type="ECO:0000256" key="8">
    <source>
        <dbReference type="SAM" id="Phobius"/>
    </source>
</evidence>
<organism evidence="10 11">
    <name type="scientific">Caerostris darwini</name>
    <dbReference type="NCBI Taxonomy" id="1538125"/>
    <lineage>
        <taxon>Eukaryota</taxon>
        <taxon>Metazoa</taxon>
        <taxon>Ecdysozoa</taxon>
        <taxon>Arthropoda</taxon>
        <taxon>Chelicerata</taxon>
        <taxon>Arachnida</taxon>
        <taxon>Araneae</taxon>
        <taxon>Araneomorphae</taxon>
        <taxon>Entelegynae</taxon>
        <taxon>Araneoidea</taxon>
        <taxon>Araneidae</taxon>
        <taxon>Caerostris</taxon>
    </lineage>
</organism>
<dbReference type="Proteomes" id="UP001054837">
    <property type="component" value="Unassembled WGS sequence"/>
</dbReference>
<feature type="domain" description="G-protein coupled receptors family 1 profile" evidence="9">
    <location>
        <begin position="30"/>
        <end position="194"/>
    </location>
</feature>
<dbReference type="Pfam" id="PF00001">
    <property type="entry name" value="7tm_1"/>
    <property type="match status" value="1"/>
</dbReference>
<gene>
    <name evidence="10" type="primary">GNRHR_0</name>
    <name evidence="10" type="ORF">CDAR_35971</name>
</gene>
<dbReference type="PANTHER" id="PTHR24241">
    <property type="entry name" value="NEUROPEPTIDE RECEPTOR-RELATED G-PROTEIN COUPLED RECEPTOR"/>
    <property type="match status" value="1"/>
</dbReference>
<sequence length="194" mass="22031">MNSTHVPSYNITLEVRLYILFVMFIFSLVGNTLVIKQLLSPNRRSFPKSKLLFFNLAAADLLASFGSVLFPCKWELMGKQWEAGECLCKLFAILQTYSRFCYSYMLIAISLRVYLEVMRNHFANGGCLFASCTNSSPLSSKCYALLSWLFALLPVAVKIALEESSSVSANNQIIFLHSIYHRYCLGDNFLFHVC</sequence>
<accession>A0AAV4VD04</accession>
<evidence type="ECO:0000259" key="9">
    <source>
        <dbReference type="PROSITE" id="PS50262"/>
    </source>
</evidence>
<dbReference type="SUPFAM" id="SSF81321">
    <property type="entry name" value="Family A G protein-coupled receptor-like"/>
    <property type="match status" value="1"/>
</dbReference>
<feature type="transmembrane region" description="Helical" evidence="8">
    <location>
        <begin position="51"/>
        <end position="70"/>
    </location>
</feature>
<comment type="caution">
    <text evidence="10">The sequence shown here is derived from an EMBL/GenBank/DDBJ whole genome shotgun (WGS) entry which is preliminary data.</text>
</comment>
<proteinExistence type="inferred from homology"/>
<keyword evidence="7 10" id="KW-0675">Receptor</keyword>
<dbReference type="PANTHER" id="PTHR24241:SF83">
    <property type="entry name" value="G-PROTEIN COUPLED RECEPTOR 150-RELATED"/>
    <property type="match status" value="1"/>
</dbReference>
<dbReference type="EMBL" id="BPLQ01012776">
    <property type="protein sequence ID" value="GIY67739.1"/>
    <property type="molecule type" value="Genomic_DNA"/>
</dbReference>
<evidence type="ECO:0000256" key="4">
    <source>
        <dbReference type="ARBA" id="ARBA00022692"/>
    </source>
</evidence>
<keyword evidence="3" id="KW-1003">Cell membrane</keyword>
<dbReference type="GO" id="GO:0005886">
    <property type="term" value="C:plasma membrane"/>
    <property type="evidence" value="ECO:0007669"/>
    <property type="project" value="UniProtKB-SubCell"/>
</dbReference>
<name>A0AAV4VD04_9ARAC</name>
<keyword evidence="6 8" id="KW-0472">Membrane</keyword>
<evidence type="ECO:0000256" key="2">
    <source>
        <dbReference type="ARBA" id="ARBA00010663"/>
    </source>
</evidence>
<keyword evidence="5 8" id="KW-1133">Transmembrane helix</keyword>
<dbReference type="PROSITE" id="PS50262">
    <property type="entry name" value="G_PROTEIN_RECEP_F1_2"/>
    <property type="match status" value="1"/>
</dbReference>
<dbReference type="InterPro" id="IPR000276">
    <property type="entry name" value="GPCR_Rhodpsn"/>
</dbReference>